<evidence type="ECO:0008006" key="7">
    <source>
        <dbReference type="Google" id="ProtNLM"/>
    </source>
</evidence>
<reference evidence="5" key="1">
    <citation type="journal article" date="2020" name="J Insects Food Feed">
        <title>The yellow mealworm (Tenebrio molitor) genome: a resource for the emerging insects as food and feed industry.</title>
        <authorList>
            <person name="Eriksson T."/>
            <person name="Andere A."/>
            <person name="Kelstrup H."/>
            <person name="Emery V."/>
            <person name="Picard C."/>
        </authorList>
    </citation>
    <scope>NUCLEOTIDE SEQUENCE</scope>
    <source>
        <strain evidence="5">Stoneville</strain>
        <tissue evidence="5">Whole head</tissue>
    </source>
</reference>
<dbReference type="GO" id="GO:0032511">
    <property type="term" value="P:late endosome to vacuole transport via multivesicular body sorting pathway"/>
    <property type="evidence" value="ECO:0007669"/>
    <property type="project" value="TreeGrafter"/>
</dbReference>
<comment type="similarity">
    <text evidence="2">Belongs to the SNF7 family.</text>
</comment>
<dbReference type="Pfam" id="PF03357">
    <property type="entry name" value="Snf7"/>
    <property type="match status" value="1"/>
</dbReference>
<organism evidence="5 6">
    <name type="scientific">Tenebrio molitor</name>
    <name type="common">Yellow mealworm beetle</name>
    <dbReference type="NCBI Taxonomy" id="7067"/>
    <lineage>
        <taxon>Eukaryota</taxon>
        <taxon>Metazoa</taxon>
        <taxon>Ecdysozoa</taxon>
        <taxon>Arthropoda</taxon>
        <taxon>Hexapoda</taxon>
        <taxon>Insecta</taxon>
        <taxon>Pterygota</taxon>
        <taxon>Neoptera</taxon>
        <taxon>Endopterygota</taxon>
        <taxon>Coleoptera</taxon>
        <taxon>Polyphaga</taxon>
        <taxon>Cucujiformia</taxon>
        <taxon>Tenebrionidae</taxon>
        <taxon>Tenebrio</taxon>
    </lineage>
</organism>
<evidence type="ECO:0000256" key="4">
    <source>
        <dbReference type="SAM" id="MobiDB-lite"/>
    </source>
</evidence>
<evidence type="ECO:0000313" key="5">
    <source>
        <dbReference type="EMBL" id="KAH0810350.1"/>
    </source>
</evidence>
<name>A0A8J6L7A0_TENMO</name>
<proteinExistence type="inferred from homology"/>
<dbReference type="Pfam" id="PF25880">
    <property type="entry name" value="WHD_CHMP7_1st"/>
    <property type="match status" value="1"/>
</dbReference>
<feature type="compositionally biased region" description="Acidic residues" evidence="4">
    <location>
        <begin position="334"/>
        <end position="344"/>
    </location>
</feature>
<dbReference type="PANTHER" id="PTHR22761">
    <property type="entry name" value="CHARGED MULTIVESICULAR BODY PROTEIN"/>
    <property type="match status" value="1"/>
</dbReference>
<dbReference type="GO" id="GO:0000815">
    <property type="term" value="C:ESCRT III complex"/>
    <property type="evidence" value="ECO:0007669"/>
    <property type="project" value="TreeGrafter"/>
</dbReference>
<dbReference type="EMBL" id="JABDTM020027539">
    <property type="protein sequence ID" value="KAH0810350.1"/>
    <property type="molecule type" value="Genomic_DNA"/>
</dbReference>
<dbReference type="GO" id="GO:0005771">
    <property type="term" value="C:multivesicular body"/>
    <property type="evidence" value="ECO:0007669"/>
    <property type="project" value="TreeGrafter"/>
</dbReference>
<comment type="subcellular location">
    <subcellularLocation>
        <location evidence="1">Endosome</location>
    </subcellularLocation>
</comment>
<feature type="compositionally biased region" description="Basic and acidic residues" evidence="4">
    <location>
        <begin position="345"/>
        <end position="354"/>
    </location>
</feature>
<keyword evidence="3" id="KW-0967">Endosome</keyword>
<dbReference type="Proteomes" id="UP000719412">
    <property type="component" value="Unassembled WGS sequence"/>
</dbReference>
<evidence type="ECO:0000313" key="6">
    <source>
        <dbReference type="Proteomes" id="UP000719412"/>
    </source>
</evidence>
<evidence type="ECO:0000256" key="3">
    <source>
        <dbReference type="ARBA" id="ARBA00022753"/>
    </source>
</evidence>
<dbReference type="PANTHER" id="PTHR22761:SF10">
    <property type="entry name" value="GH13992P"/>
    <property type="match status" value="1"/>
</dbReference>
<sequence length="388" mass="43992">MKPDWDAKISSWKYLISLYCSDSDVYSFNLALLSTQFVRNGRPPSCLGVVVEEMVKSGDLQYLEDFLKESPKTWGGWAADLLVKKPLSWSFNTIKSSLFANETNSERTYVHVVVIRREAQKLFSAFPGKHRNKVIHFSEFLKLIGKDFSQAENIKLLLHHLVREWKVDVKELKNGSSDFESFLVKVGEQNKLVPISEVDITAYTLEQNEKLLVKSVEELEDQVALCLMEVKTHLLKGHRQLAKTCLKRKHEIEKRLTHKANALHNIQVLLERIKDVHTDAGVWRSYKQAISAFNSTIQETGLTEDSVEDTMNKLADMLDVYEEIQGAISKPATSEDDDLEEELAELMKSEEKPSDTSGDLDEQLAKLDISGLPEIPSPNVSSKEAPIS</sequence>
<gene>
    <name evidence="5" type="ORF">GEV33_012442</name>
</gene>
<comment type="caution">
    <text evidence="5">The sequence shown here is derived from an EMBL/GenBank/DDBJ whole genome shotgun (WGS) entry which is preliminary data.</text>
</comment>
<dbReference type="GO" id="GO:0009898">
    <property type="term" value="C:cytoplasmic side of plasma membrane"/>
    <property type="evidence" value="ECO:0007669"/>
    <property type="project" value="TreeGrafter"/>
</dbReference>
<feature type="region of interest" description="Disordered" evidence="4">
    <location>
        <begin position="329"/>
        <end position="388"/>
    </location>
</feature>
<evidence type="ECO:0000256" key="1">
    <source>
        <dbReference type="ARBA" id="ARBA00004177"/>
    </source>
</evidence>
<accession>A0A8J6L7A0</accession>
<dbReference type="GO" id="GO:0006900">
    <property type="term" value="P:vesicle budding from membrane"/>
    <property type="evidence" value="ECO:0007669"/>
    <property type="project" value="TreeGrafter"/>
</dbReference>
<dbReference type="AlphaFoldDB" id="A0A8J6L7A0"/>
<keyword evidence="6" id="KW-1185">Reference proteome</keyword>
<protein>
    <recommendedName>
        <fullName evidence="7">Charged multivesicular body protein 7</fullName>
    </recommendedName>
</protein>
<reference evidence="5" key="2">
    <citation type="submission" date="2021-08" db="EMBL/GenBank/DDBJ databases">
        <authorList>
            <person name="Eriksson T."/>
        </authorList>
    </citation>
    <scope>NUCLEOTIDE SEQUENCE</scope>
    <source>
        <strain evidence="5">Stoneville</strain>
        <tissue evidence="5">Whole head</tissue>
    </source>
</reference>
<evidence type="ECO:0000256" key="2">
    <source>
        <dbReference type="ARBA" id="ARBA00006190"/>
    </source>
</evidence>
<dbReference type="InterPro" id="IPR005024">
    <property type="entry name" value="Snf7_fam"/>
</dbReference>